<dbReference type="Pfam" id="PF22053">
    <property type="entry name" value="DUF6938"/>
    <property type="match status" value="1"/>
</dbReference>
<accession>A0A2H0W636</accession>
<protein>
    <recommendedName>
        <fullName evidence="1">DUF6938 domain-containing protein</fullName>
    </recommendedName>
</protein>
<feature type="domain" description="DUF6938" evidence="1">
    <location>
        <begin position="313"/>
        <end position="383"/>
    </location>
</feature>
<dbReference type="AlphaFoldDB" id="A0A2H0W636"/>
<organism evidence="2 3">
    <name type="scientific">Candidatus Buchananbacteria bacterium CG10_big_fil_rev_8_21_14_0_10_33_19</name>
    <dbReference type="NCBI Taxonomy" id="1974525"/>
    <lineage>
        <taxon>Bacteria</taxon>
        <taxon>Candidatus Buchananiibacteriota</taxon>
    </lineage>
</organism>
<reference evidence="3" key="1">
    <citation type="submission" date="2017-09" db="EMBL/GenBank/DDBJ databases">
        <title>Depth-based differentiation of microbial function through sediment-hosted aquifers and enrichment of novel symbionts in the deep terrestrial subsurface.</title>
        <authorList>
            <person name="Probst A.J."/>
            <person name="Ladd B."/>
            <person name="Jarett J.K."/>
            <person name="Geller-Mcgrath D.E."/>
            <person name="Sieber C.M.K."/>
            <person name="Emerson J.B."/>
            <person name="Anantharaman K."/>
            <person name="Thomas B.C."/>
            <person name="Malmstrom R."/>
            <person name="Stieglmeier M."/>
            <person name="Klingl A."/>
            <person name="Woyke T."/>
            <person name="Ryan C.M."/>
            <person name="Banfield J.F."/>
        </authorList>
    </citation>
    <scope>NUCLEOTIDE SEQUENCE [LARGE SCALE GENOMIC DNA]</scope>
</reference>
<dbReference type="InterPro" id="IPR054218">
    <property type="entry name" value="DUF6938"/>
</dbReference>
<dbReference type="EMBL" id="PEZY01000012">
    <property type="protein sequence ID" value="PIS06071.1"/>
    <property type="molecule type" value="Genomic_DNA"/>
</dbReference>
<gene>
    <name evidence="2" type="ORF">COT80_03320</name>
</gene>
<evidence type="ECO:0000313" key="3">
    <source>
        <dbReference type="Proteomes" id="UP000229056"/>
    </source>
</evidence>
<comment type="caution">
    <text evidence="2">The sequence shown here is derived from an EMBL/GenBank/DDBJ whole genome shotgun (WGS) entry which is preliminary data.</text>
</comment>
<sequence length="441" mass="50833">MPNKAWVVTVDMGYGHQRAAHPLSDIAEDGIITANNYKGIPKKDKDIWVNSKGIYEFISRFKKVPFLGDKIFEIYDKFQAIPKFYPKRDLSKPNIQLKQIYRLFEESCWGQDLITRLSEKPLPLVTTFFVTAFMAEHYGYPGEIYCVATDTDVSRTWVPLDPKNSRINYFAPNRRVVDRLKLYGVKEDKIFLTGFPLPTENVGKNLEIVKKDLGQRLINLDPDKFYISQYEKTLRHHLGAKLIKKSVRPLTITFAVGGAGAQRELGATIMKSLKKKIISGEIILNLVAGTHLVVNQYFKDQVKELELSLYLNKGVNVLFDRNKYKFFSRFNKILRKTDILWTKPSELSFYCALGIPIITAPPIGSQEVFNQRWLRTIGGGIKEEEPQYVNEWLSDWLESGWLAEAAMQGFLEAPKFGTHNIEKIIFHQYDKTKKVETVLQY</sequence>
<evidence type="ECO:0000259" key="1">
    <source>
        <dbReference type="Pfam" id="PF22053"/>
    </source>
</evidence>
<proteinExistence type="predicted"/>
<evidence type="ECO:0000313" key="2">
    <source>
        <dbReference type="EMBL" id="PIS06071.1"/>
    </source>
</evidence>
<name>A0A2H0W636_9BACT</name>
<dbReference type="Proteomes" id="UP000229056">
    <property type="component" value="Unassembled WGS sequence"/>
</dbReference>